<organism evidence="7 8">
    <name type="scientific">Gracilimonas sediminicola</name>
    <dbReference type="NCBI Taxonomy" id="2952158"/>
    <lineage>
        <taxon>Bacteria</taxon>
        <taxon>Pseudomonadati</taxon>
        <taxon>Balneolota</taxon>
        <taxon>Balneolia</taxon>
        <taxon>Balneolales</taxon>
        <taxon>Balneolaceae</taxon>
        <taxon>Gracilimonas</taxon>
    </lineage>
</organism>
<keyword evidence="8" id="KW-1185">Reference proteome</keyword>
<dbReference type="GO" id="GO:0020037">
    <property type="term" value="F:heme binding"/>
    <property type="evidence" value="ECO:0007669"/>
    <property type="project" value="InterPro"/>
</dbReference>
<evidence type="ECO:0000256" key="1">
    <source>
        <dbReference type="ARBA" id="ARBA00022617"/>
    </source>
</evidence>
<keyword evidence="2 4" id="KW-0479">Metal-binding</keyword>
<sequence length="334" mass="36654">MNIKRMFKVAGVFALGVTLSACQGQLSEKPPIHPNMNMDQQPRVEAQEENNFFADGRAMRQPVDGTVARGLAKTDLAYYEGIEENGDFIDYIPVDLTKSFLYRGKERYEIYCAPCHGQTGAGDGIIMEGNYGYVPAPSYHDQRVRELSDGELYSAIYNGVRTMPSYSTLVPVEDRWAIVAYIRALQESQNINEQEIREYPVDVDAMQAAFADKQARQDSIAAASTPEDAPEPTVDMGKEVITANGCAACHNEDGTPGGIGPTWAGLFGSEGEVITADGETITVTKDEDYIRESIVAPEAAKPVDYAQGVMASYSYLADHEIESIVLYIKNLSEN</sequence>
<dbReference type="Pfam" id="PF13442">
    <property type="entry name" value="Cytochrome_CBB3"/>
    <property type="match status" value="1"/>
</dbReference>
<dbReference type="SUPFAM" id="SSF46626">
    <property type="entry name" value="Cytochrome c"/>
    <property type="match status" value="2"/>
</dbReference>
<keyword evidence="5" id="KW-0732">Signal</keyword>
<feature type="chain" id="PRO_5040792914" evidence="5">
    <location>
        <begin position="24"/>
        <end position="334"/>
    </location>
</feature>
<evidence type="ECO:0000256" key="5">
    <source>
        <dbReference type="SAM" id="SignalP"/>
    </source>
</evidence>
<dbReference type="GO" id="GO:0009055">
    <property type="term" value="F:electron transfer activity"/>
    <property type="evidence" value="ECO:0007669"/>
    <property type="project" value="InterPro"/>
</dbReference>
<dbReference type="PROSITE" id="PS51257">
    <property type="entry name" value="PROKAR_LIPOPROTEIN"/>
    <property type="match status" value="1"/>
</dbReference>
<dbReference type="AlphaFoldDB" id="A0A9X2L4Q5"/>
<comment type="caution">
    <text evidence="7">The sequence shown here is derived from an EMBL/GenBank/DDBJ whole genome shotgun (WGS) entry which is preliminary data.</text>
</comment>
<dbReference type="InterPro" id="IPR009056">
    <property type="entry name" value="Cyt_c-like_dom"/>
</dbReference>
<name>A0A9X2L4Q5_9BACT</name>
<evidence type="ECO:0000313" key="7">
    <source>
        <dbReference type="EMBL" id="MCP9292264.1"/>
    </source>
</evidence>
<feature type="signal peptide" evidence="5">
    <location>
        <begin position="1"/>
        <end position="23"/>
    </location>
</feature>
<keyword evidence="3 4" id="KW-0408">Iron</keyword>
<gene>
    <name evidence="7" type="ORF">NM125_11820</name>
</gene>
<dbReference type="EMBL" id="JANDBC010000002">
    <property type="protein sequence ID" value="MCP9292264.1"/>
    <property type="molecule type" value="Genomic_DNA"/>
</dbReference>
<dbReference type="PROSITE" id="PS51007">
    <property type="entry name" value="CYTC"/>
    <property type="match status" value="2"/>
</dbReference>
<evidence type="ECO:0000313" key="8">
    <source>
        <dbReference type="Proteomes" id="UP001139125"/>
    </source>
</evidence>
<feature type="domain" description="Cytochrome c" evidence="6">
    <location>
        <begin position="99"/>
        <end position="186"/>
    </location>
</feature>
<dbReference type="Gene3D" id="1.10.760.10">
    <property type="entry name" value="Cytochrome c-like domain"/>
    <property type="match status" value="2"/>
</dbReference>
<protein>
    <submittedName>
        <fullName evidence="7">C-type cytochrome</fullName>
    </submittedName>
</protein>
<evidence type="ECO:0000256" key="2">
    <source>
        <dbReference type="ARBA" id="ARBA00022723"/>
    </source>
</evidence>
<dbReference type="Proteomes" id="UP001139125">
    <property type="component" value="Unassembled WGS sequence"/>
</dbReference>
<evidence type="ECO:0000256" key="4">
    <source>
        <dbReference type="PROSITE-ProRule" id="PRU00433"/>
    </source>
</evidence>
<accession>A0A9X2L4Q5</accession>
<reference evidence="7" key="1">
    <citation type="submission" date="2022-06" db="EMBL/GenBank/DDBJ databases">
        <title>Gracilimonas sp. CAU 1638 isolated from sea sediment.</title>
        <authorList>
            <person name="Kim W."/>
        </authorList>
    </citation>
    <scope>NUCLEOTIDE SEQUENCE</scope>
    <source>
        <strain evidence="7">CAU 1638</strain>
    </source>
</reference>
<dbReference type="InterPro" id="IPR036909">
    <property type="entry name" value="Cyt_c-like_dom_sf"/>
</dbReference>
<keyword evidence="1 4" id="KW-0349">Heme</keyword>
<dbReference type="PANTHER" id="PTHR40394">
    <property type="entry name" value="LIPOPROTEIN-RELATED"/>
    <property type="match status" value="1"/>
</dbReference>
<dbReference type="Pfam" id="PF00034">
    <property type="entry name" value="Cytochrom_C"/>
    <property type="match status" value="1"/>
</dbReference>
<dbReference type="PANTHER" id="PTHR40394:SF2">
    <property type="entry name" value="QUINOL:CYTOCHROME C OXIDOREDUCTASE MEMBRANE PROTEIN"/>
    <property type="match status" value="1"/>
</dbReference>
<evidence type="ECO:0000256" key="3">
    <source>
        <dbReference type="ARBA" id="ARBA00023004"/>
    </source>
</evidence>
<dbReference type="RefSeq" id="WP_255135143.1">
    <property type="nucleotide sequence ID" value="NZ_JANDBC010000002.1"/>
</dbReference>
<evidence type="ECO:0000259" key="6">
    <source>
        <dbReference type="PROSITE" id="PS51007"/>
    </source>
</evidence>
<dbReference type="GO" id="GO:0046872">
    <property type="term" value="F:metal ion binding"/>
    <property type="evidence" value="ECO:0007669"/>
    <property type="project" value="UniProtKB-KW"/>
</dbReference>
<proteinExistence type="predicted"/>
<feature type="domain" description="Cytochrome c" evidence="6">
    <location>
        <begin position="232"/>
        <end position="332"/>
    </location>
</feature>